<dbReference type="GO" id="GO:0051427">
    <property type="term" value="F:hormone receptor binding"/>
    <property type="evidence" value="ECO:0007669"/>
    <property type="project" value="TreeGrafter"/>
</dbReference>
<dbReference type="Proteomes" id="UP001283361">
    <property type="component" value="Unassembled WGS sequence"/>
</dbReference>
<dbReference type="PANTHER" id="PTHR31129:SF2">
    <property type="entry name" value="GLYCOPROTEIN HORMONE ALPHA-2"/>
    <property type="match status" value="1"/>
</dbReference>
<dbReference type="InterPro" id="IPR029034">
    <property type="entry name" value="Cystine-knot_cytokine"/>
</dbReference>
<protein>
    <recommendedName>
        <fullName evidence="3">Glycoprotein hormone alpha 2</fullName>
    </recommendedName>
</protein>
<dbReference type="GO" id="GO:0007166">
    <property type="term" value="P:cell surface receptor signaling pathway"/>
    <property type="evidence" value="ECO:0007669"/>
    <property type="project" value="TreeGrafter"/>
</dbReference>
<keyword evidence="2" id="KW-1185">Reference proteome</keyword>
<proteinExistence type="predicted"/>
<dbReference type="EMBL" id="JAWDGP010002226">
    <property type="protein sequence ID" value="KAK3784571.1"/>
    <property type="molecule type" value="Genomic_DNA"/>
</dbReference>
<dbReference type="AlphaFoldDB" id="A0AAE1ACL7"/>
<organism evidence="1 2">
    <name type="scientific">Elysia crispata</name>
    <name type="common">lettuce slug</name>
    <dbReference type="NCBI Taxonomy" id="231223"/>
    <lineage>
        <taxon>Eukaryota</taxon>
        <taxon>Metazoa</taxon>
        <taxon>Spiralia</taxon>
        <taxon>Lophotrochozoa</taxon>
        <taxon>Mollusca</taxon>
        <taxon>Gastropoda</taxon>
        <taxon>Heterobranchia</taxon>
        <taxon>Euthyneura</taxon>
        <taxon>Panpulmonata</taxon>
        <taxon>Sacoglossa</taxon>
        <taxon>Placobranchoidea</taxon>
        <taxon>Plakobranchidae</taxon>
        <taxon>Elysia</taxon>
    </lineage>
</organism>
<reference evidence="1" key="1">
    <citation type="journal article" date="2023" name="G3 (Bethesda)">
        <title>A reference genome for the long-term kleptoplast-retaining sea slug Elysia crispata morphotype clarki.</title>
        <authorList>
            <person name="Eastman K.E."/>
            <person name="Pendleton A.L."/>
            <person name="Shaikh M.A."/>
            <person name="Suttiyut T."/>
            <person name="Ogas R."/>
            <person name="Tomko P."/>
            <person name="Gavelis G."/>
            <person name="Widhalm J.R."/>
            <person name="Wisecaver J.H."/>
        </authorList>
    </citation>
    <scope>NUCLEOTIDE SEQUENCE</scope>
    <source>
        <strain evidence="1">ECLA1</strain>
    </source>
</reference>
<evidence type="ECO:0000313" key="1">
    <source>
        <dbReference type="EMBL" id="KAK3784571.1"/>
    </source>
</evidence>
<evidence type="ECO:0000313" key="2">
    <source>
        <dbReference type="Proteomes" id="UP001283361"/>
    </source>
</evidence>
<accession>A0AAE1ACL7</accession>
<dbReference type="Gene3D" id="2.10.90.10">
    <property type="entry name" value="Cystine-knot cytokines"/>
    <property type="match status" value="1"/>
</dbReference>
<dbReference type="PANTHER" id="PTHR31129">
    <property type="entry name" value="GLYCOPROTEIN HORMONE ALPHA-2"/>
    <property type="match status" value="1"/>
</dbReference>
<gene>
    <name evidence="1" type="ORF">RRG08_003379</name>
</gene>
<name>A0AAE1ACL7_9GAST</name>
<comment type="caution">
    <text evidence="1">The sequence shown here is derived from an EMBL/GenBank/DDBJ whole genome shotgun (WGS) entry which is preliminary data.</text>
</comment>
<dbReference type="InterPro" id="IPR052680">
    <property type="entry name" value="Glyco_Hormone_Alpha"/>
</dbReference>
<evidence type="ECO:0008006" key="3">
    <source>
        <dbReference type="Google" id="ProtNLM"/>
    </source>
</evidence>
<dbReference type="GO" id="GO:0005615">
    <property type="term" value="C:extracellular space"/>
    <property type="evidence" value="ECO:0007669"/>
    <property type="project" value="TreeGrafter"/>
</dbReference>
<dbReference type="FunFam" id="2.10.90.10:FF:000049">
    <property type="entry name" value="Glycoprotein hormone alpha 2"/>
    <property type="match status" value="1"/>
</dbReference>
<sequence>MTTGDNFPLLRFPAIALYLRGKPTASIVCAAVFHLLPRRRGTLQQHNPKPSLASTHLAQARHSHLTDMRQSAGSRPCHVQHNLPVLGCRRLQMSTESLRIVILLLLLCGHSSLWGHVEGRGNGTRPAWEAPGCHLVGNNRMVRIPGCVAFEMATNACRGYCVSYAIPSPAHTTEFNTNFIITSRAACCGIVDAFDTKVRVLCRDGYREFTFKSASSCACSICRSKH</sequence>